<dbReference type="InterPro" id="IPR027417">
    <property type="entry name" value="P-loop_NTPase"/>
</dbReference>
<evidence type="ECO:0000259" key="2">
    <source>
        <dbReference type="Pfam" id="PF13635"/>
    </source>
</evidence>
<dbReference type="HOGENOM" id="CLU_041527_0_0_10"/>
<dbReference type="Pfam" id="PF13635">
    <property type="entry name" value="DUF4143"/>
    <property type="match status" value="1"/>
</dbReference>
<dbReference type="PATRIC" id="fig|1203610.3.peg.4090"/>
<name>A0A0F5IZ64_9BACT</name>
<dbReference type="SUPFAM" id="SSF52540">
    <property type="entry name" value="P-loop containing nucleoside triphosphate hydrolases"/>
    <property type="match status" value="1"/>
</dbReference>
<dbReference type="InterPro" id="IPR041682">
    <property type="entry name" value="AAA_14"/>
</dbReference>
<dbReference type="STRING" id="1203610.HMPREF1536_04013"/>
<evidence type="ECO:0000313" key="4">
    <source>
        <dbReference type="Proteomes" id="UP000033035"/>
    </source>
</evidence>
<evidence type="ECO:0008006" key="5">
    <source>
        <dbReference type="Google" id="ProtNLM"/>
    </source>
</evidence>
<dbReference type="Pfam" id="PF13173">
    <property type="entry name" value="AAA_14"/>
    <property type="match status" value="1"/>
</dbReference>
<evidence type="ECO:0000313" key="3">
    <source>
        <dbReference type="EMBL" id="KKB50477.1"/>
    </source>
</evidence>
<dbReference type="RefSeq" id="WP_028729451.1">
    <property type="nucleotide sequence ID" value="NZ_KE386763.1"/>
</dbReference>
<dbReference type="EMBL" id="AQHW01000020">
    <property type="protein sequence ID" value="KKB50477.1"/>
    <property type="molecule type" value="Genomic_DNA"/>
</dbReference>
<reference evidence="3 4" key="1">
    <citation type="submission" date="2013-04" db="EMBL/GenBank/DDBJ databases">
        <title>The Genome Sequence of Parabacteroides gordonii DSM 23371.</title>
        <authorList>
            <consortium name="The Broad Institute Genomics Platform"/>
            <person name="Earl A."/>
            <person name="Ward D."/>
            <person name="Feldgarden M."/>
            <person name="Gevers D."/>
            <person name="Martens E."/>
            <person name="Sakamoto M."/>
            <person name="Benno Y."/>
            <person name="Suzuki N."/>
            <person name="Matsunaga N."/>
            <person name="Koshihara K."/>
            <person name="Seki M."/>
            <person name="Komiya H."/>
            <person name="Walker B."/>
            <person name="Young S."/>
            <person name="Zeng Q."/>
            <person name="Gargeya S."/>
            <person name="Fitzgerald M."/>
            <person name="Haas B."/>
            <person name="Abouelleil A."/>
            <person name="Allen A.W."/>
            <person name="Alvarado L."/>
            <person name="Arachchi H.M."/>
            <person name="Berlin A.M."/>
            <person name="Chapman S.B."/>
            <person name="Gainer-Dewar J."/>
            <person name="Goldberg J."/>
            <person name="Griggs A."/>
            <person name="Gujja S."/>
            <person name="Hansen M."/>
            <person name="Howarth C."/>
            <person name="Imamovic A."/>
            <person name="Ireland A."/>
            <person name="Larimer J."/>
            <person name="McCowan C."/>
            <person name="Murphy C."/>
            <person name="Pearson M."/>
            <person name="Poon T.W."/>
            <person name="Priest M."/>
            <person name="Roberts A."/>
            <person name="Saif S."/>
            <person name="Shea T."/>
            <person name="Sisk P."/>
            <person name="Sykes S."/>
            <person name="Wortman J."/>
            <person name="Nusbaum C."/>
            <person name="Birren B."/>
        </authorList>
    </citation>
    <scope>NUCLEOTIDE SEQUENCE [LARGE SCALE GENOMIC DNA]</scope>
    <source>
        <strain evidence="3 4">MS-1</strain>
    </source>
</reference>
<dbReference type="InterPro" id="IPR025420">
    <property type="entry name" value="DUF4143"/>
</dbReference>
<sequence length="401" mass="46063">MIQLEYLQEIMGQQIQSIASKEKGLLRDELAGLPEVQTFAVIVSGIRRCGKSTLLFQLLGEKYRDALYLNFDDPRLYGFDISDFIKLDILIKDSGTRVLMFDEIQIIDGWERYVRQKLDENYQVFITGSNASLLSRELGTSLTGRHITKELFPFSYNEYCRFRGEERTVTSLASYLKEGGFPEYLKTGLDEILTSLLDDILVRDIAVRYGIKDVRTLQRLTLYLINNIGNRVTGNKLKQSFGISSATTILDYFAYLEQSYLLTFVPMFDYSIKKQNINPKKVYAVDTGLVEVSMPKFKKEDGHKLENLVFLSLRRMTKEVYYFMGKGECDFVVQEKGSITKAIQVCYELNTENLDRELSGLLEAMKAFGLEHGTIVTLNQRDHFEQDGLLVDVVPSHEFIE</sequence>
<comment type="caution">
    <text evidence="3">The sequence shown here is derived from an EMBL/GenBank/DDBJ whole genome shotgun (WGS) entry which is preliminary data.</text>
</comment>
<dbReference type="AlphaFoldDB" id="A0A0F5IZ64"/>
<dbReference type="Proteomes" id="UP000033035">
    <property type="component" value="Unassembled WGS sequence"/>
</dbReference>
<accession>A0A0F5IZ64</accession>
<organism evidence="3 4">
    <name type="scientific">Parabacteroides gordonii MS-1 = DSM 23371</name>
    <dbReference type="NCBI Taxonomy" id="1203610"/>
    <lineage>
        <taxon>Bacteria</taxon>
        <taxon>Pseudomonadati</taxon>
        <taxon>Bacteroidota</taxon>
        <taxon>Bacteroidia</taxon>
        <taxon>Bacteroidales</taxon>
        <taxon>Tannerellaceae</taxon>
        <taxon>Parabacteroides</taxon>
    </lineage>
</organism>
<keyword evidence="4" id="KW-1185">Reference proteome</keyword>
<evidence type="ECO:0000259" key="1">
    <source>
        <dbReference type="Pfam" id="PF13173"/>
    </source>
</evidence>
<feature type="domain" description="DUF4143" evidence="2">
    <location>
        <begin position="203"/>
        <end position="347"/>
    </location>
</feature>
<feature type="domain" description="AAA" evidence="1">
    <location>
        <begin position="40"/>
        <end position="160"/>
    </location>
</feature>
<gene>
    <name evidence="3" type="ORF">HMPREF1536_04013</name>
</gene>
<proteinExistence type="predicted"/>
<dbReference type="PANTHER" id="PTHR33295">
    <property type="entry name" value="ATPASE"/>
    <property type="match status" value="1"/>
</dbReference>
<dbReference type="PANTHER" id="PTHR33295:SF8">
    <property type="entry name" value="AAA+ ATPASE DOMAIN-CONTAINING PROTEIN"/>
    <property type="match status" value="1"/>
</dbReference>
<protein>
    <recommendedName>
        <fullName evidence="5">AAA domain-containing protein</fullName>
    </recommendedName>
</protein>